<feature type="domain" description="PIH1 N-terminal" evidence="2">
    <location>
        <begin position="86"/>
        <end position="187"/>
    </location>
</feature>
<dbReference type="EMBL" id="KZ987946">
    <property type="protein sequence ID" value="RKP13774.1"/>
    <property type="molecule type" value="Genomic_DNA"/>
</dbReference>
<feature type="region of interest" description="Disordered" evidence="1">
    <location>
        <begin position="38"/>
        <end position="61"/>
    </location>
</feature>
<proteinExistence type="predicted"/>
<feature type="region of interest" description="Disordered" evidence="1">
    <location>
        <begin position="527"/>
        <end position="606"/>
    </location>
</feature>
<evidence type="ECO:0000256" key="1">
    <source>
        <dbReference type="SAM" id="MobiDB-lite"/>
    </source>
</evidence>
<dbReference type="OrthoDB" id="5135119at2759"/>
<dbReference type="Proteomes" id="UP000267251">
    <property type="component" value="Unassembled WGS sequence"/>
</dbReference>
<dbReference type="AlphaFoldDB" id="A0A4P9Y4Q7"/>
<gene>
    <name evidence="3" type="ORF">BJ684DRAFT_19766</name>
</gene>
<organism evidence="3 4">
    <name type="scientific">Piptocephalis cylindrospora</name>
    <dbReference type="NCBI Taxonomy" id="1907219"/>
    <lineage>
        <taxon>Eukaryota</taxon>
        <taxon>Fungi</taxon>
        <taxon>Fungi incertae sedis</taxon>
        <taxon>Zoopagomycota</taxon>
        <taxon>Zoopagomycotina</taxon>
        <taxon>Zoopagomycetes</taxon>
        <taxon>Zoopagales</taxon>
        <taxon>Piptocephalidaceae</taxon>
        <taxon>Piptocephalis</taxon>
    </lineage>
</organism>
<name>A0A4P9Y4Q7_9FUNG</name>
<reference evidence="4" key="1">
    <citation type="journal article" date="2018" name="Nat. Microbiol.">
        <title>Leveraging single-cell genomics to expand the fungal tree of life.</title>
        <authorList>
            <person name="Ahrendt S.R."/>
            <person name="Quandt C.A."/>
            <person name="Ciobanu D."/>
            <person name="Clum A."/>
            <person name="Salamov A."/>
            <person name="Andreopoulos B."/>
            <person name="Cheng J.F."/>
            <person name="Woyke T."/>
            <person name="Pelin A."/>
            <person name="Henrissat B."/>
            <person name="Reynolds N.K."/>
            <person name="Benny G.L."/>
            <person name="Smith M.E."/>
            <person name="James T.Y."/>
            <person name="Grigoriev I.V."/>
        </authorList>
    </citation>
    <scope>NUCLEOTIDE SEQUENCE [LARGE SCALE GENOMIC DNA]</scope>
</reference>
<keyword evidence="4" id="KW-1185">Reference proteome</keyword>
<dbReference type="PANTHER" id="PTHR47938:SF35">
    <property type="entry name" value="PENTATRICOPEPTIDE REPEAT-CONTAINING PROTEIN 4, MITOCHONDRIAL-RELATED"/>
    <property type="match status" value="1"/>
</dbReference>
<dbReference type="Gene3D" id="1.25.40.10">
    <property type="entry name" value="Tetratricopeptide repeat domain"/>
    <property type="match status" value="1"/>
</dbReference>
<evidence type="ECO:0000313" key="3">
    <source>
        <dbReference type="EMBL" id="RKP13774.1"/>
    </source>
</evidence>
<sequence>MPQSPNLDITVEETGVEGVHLVSSPEQQTSLLQHLTSAAQTTQGDPSLGRDQFTNTDPAPTPFTPVAGWVAKARLAARWNELPSNAKVFFNMCSHPIMPVTKRPEDASLSLGPIGQVTDKEGNQSIVLDACVHPDILAKARTDFAFKIYLAQLAGLWAWKKHGFLLINQGPTFPNMLCKGTIQQQRVITYRRTLQQALALMLSRQGPLLRRYTRRSNQHAVQPTPSAQKPTEALAGMMQTRLLAQDRVSPTLQYASAIDLALRQATVAVDPLVRQHIARILPKRPFPSVIQIGHLLDQALEECGPSVLLYNTGIRAYLRVKAMDEAHTLLQTMIATADAPRKSREEASHPPLHPTAASFTPLIHALLDTRPAQAITLYREMTRRSLVPKTAPGYAVLLQVQAYLGDDAGVSRIWAEMHATGIRPSPSAHSTHLSFWWARGNMDVCVEAFQAALRDKALPLHRQRLLTDLALAFAREGYVESAVQVLPFLKAPLVPNVRRTVLQACFLQGEGWLAKHAWDVLADIDRSTPSSKPEVSRIVKESLSPHTPHEHRTSSSSAGTDPGDLEPSTTSSNLVKMRARRSSWSEAQPALSPHLAFSGTSSLGHN</sequence>
<dbReference type="GO" id="GO:0003729">
    <property type="term" value="F:mRNA binding"/>
    <property type="evidence" value="ECO:0007669"/>
    <property type="project" value="TreeGrafter"/>
</dbReference>
<evidence type="ECO:0000259" key="2">
    <source>
        <dbReference type="Pfam" id="PF08190"/>
    </source>
</evidence>
<dbReference type="InterPro" id="IPR011990">
    <property type="entry name" value="TPR-like_helical_dom_sf"/>
</dbReference>
<accession>A0A4P9Y4Q7</accession>
<evidence type="ECO:0000313" key="4">
    <source>
        <dbReference type="Proteomes" id="UP000267251"/>
    </source>
</evidence>
<dbReference type="Pfam" id="PF08190">
    <property type="entry name" value="PIH1"/>
    <property type="match status" value="1"/>
</dbReference>
<protein>
    <recommendedName>
        <fullName evidence="2">PIH1 N-terminal domain-containing protein</fullName>
    </recommendedName>
</protein>
<dbReference type="InterPro" id="IPR012981">
    <property type="entry name" value="PIH1_N"/>
</dbReference>
<dbReference type="PANTHER" id="PTHR47938">
    <property type="entry name" value="RESPIRATORY COMPLEX I CHAPERONE (CIA84), PUTATIVE (AFU_ORTHOLOGUE AFUA_2G06020)-RELATED"/>
    <property type="match status" value="1"/>
</dbReference>